<proteinExistence type="predicted"/>
<accession>A0A8T0JI54</accession>
<sequence length="159" mass="18476">MNKVVVIDLSLLDQNWRKREKRSLRESENPRVRVRLPPTSHKCRRSPSSSTQPASFNSGSPQLRCWQTKRRRHRLPSAQPTKGAFNLDSSHPLPSLCRSLAVAAGVSSDPFKLWDVAEEYESNTMPTYRNEEQQQVREKYVCDWILDVDNVRRDEVLQD</sequence>
<name>A0A8T0JI54_PHAAN</name>
<evidence type="ECO:0000256" key="1">
    <source>
        <dbReference type="SAM" id="MobiDB-lite"/>
    </source>
</evidence>
<protein>
    <submittedName>
        <fullName evidence="2">Uncharacterized protein</fullName>
    </submittedName>
</protein>
<feature type="region of interest" description="Disordered" evidence="1">
    <location>
        <begin position="20"/>
        <end position="63"/>
    </location>
</feature>
<dbReference type="AlphaFoldDB" id="A0A8T0JI54"/>
<feature type="compositionally biased region" description="Polar residues" evidence="1">
    <location>
        <begin position="46"/>
        <end position="61"/>
    </location>
</feature>
<organism evidence="2 3">
    <name type="scientific">Phaseolus angularis</name>
    <name type="common">Azuki bean</name>
    <name type="synonym">Vigna angularis</name>
    <dbReference type="NCBI Taxonomy" id="3914"/>
    <lineage>
        <taxon>Eukaryota</taxon>
        <taxon>Viridiplantae</taxon>
        <taxon>Streptophyta</taxon>
        <taxon>Embryophyta</taxon>
        <taxon>Tracheophyta</taxon>
        <taxon>Spermatophyta</taxon>
        <taxon>Magnoliopsida</taxon>
        <taxon>eudicotyledons</taxon>
        <taxon>Gunneridae</taxon>
        <taxon>Pentapetalae</taxon>
        <taxon>rosids</taxon>
        <taxon>fabids</taxon>
        <taxon>Fabales</taxon>
        <taxon>Fabaceae</taxon>
        <taxon>Papilionoideae</taxon>
        <taxon>50 kb inversion clade</taxon>
        <taxon>NPAAA clade</taxon>
        <taxon>indigoferoid/millettioid clade</taxon>
        <taxon>Phaseoleae</taxon>
        <taxon>Vigna</taxon>
    </lineage>
</organism>
<evidence type="ECO:0000313" key="3">
    <source>
        <dbReference type="Proteomes" id="UP000743370"/>
    </source>
</evidence>
<dbReference type="Proteomes" id="UP000743370">
    <property type="component" value="Unassembled WGS sequence"/>
</dbReference>
<comment type="caution">
    <text evidence="2">The sequence shown here is derived from an EMBL/GenBank/DDBJ whole genome shotgun (WGS) entry which is preliminary data.</text>
</comment>
<gene>
    <name evidence="2" type="ORF">HKW66_Vig0208880</name>
</gene>
<dbReference type="EMBL" id="JABFOF010000011">
    <property type="protein sequence ID" value="KAG2372244.1"/>
    <property type="molecule type" value="Genomic_DNA"/>
</dbReference>
<evidence type="ECO:0000313" key="2">
    <source>
        <dbReference type="EMBL" id="KAG2372244.1"/>
    </source>
</evidence>
<reference evidence="2 3" key="1">
    <citation type="submission" date="2020-05" db="EMBL/GenBank/DDBJ databases">
        <title>Vigna angularis (adzuki bean) Var. LongXiaoDou No. 4 denovo assembly.</title>
        <authorList>
            <person name="Xiang H."/>
        </authorList>
    </citation>
    <scope>NUCLEOTIDE SEQUENCE [LARGE SCALE GENOMIC DNA]</scope>
    <source>
        <tissue evidence="2">Leaf</tissue>
    </source>
</reference>